<name>A0A165ZUG1_9EURY</name>
<dbReference type="OrthoDB" id="46222at2157"/>
<dbReference type="InterPro" id="IPR001173">
    <property type="entry name" value="Glyco_trans_2-like"/>
</dbReference>
<evidence type="ECO:0000259" key="2">
    <source>
        <dbReference type="Pfam" id="PF00535"/>
    </source>
</evidence>
<keyword evidence="1" id="KW-0812">Transmembrane</keyword>
<accession>A0A165ZUG1</accession>
<keyword evidence="3" id="KW-0808">Transferase</keyword>
<organism evidence="3 4">
    <name type="scientific">Methanobrevibacter filiformis</name>
    <dbReference type="NCBI Taxonomy" id="55758"/>
    <lineage>
        <taxon>Archaea</taxon>
        <taxon>Methanobacteriati</taxon>
        <taxon>Methanobacteriota</taxon>
        <taxon>Methanomada group</taxon>
        <taxon>Methanobacteria</taxon>
        <taxon>Methanobacteriales</taxon>
        <taxon>Methanobacteriaceae</taxon>
        <taxon>Methanobrevibacter</taxon>
    </lineage>
</organism>
<feature type="domain" description="Glycosyltransferase 2-like" evidence="2">
    <location>
        <begin position="4"/>
        <end position="115"/>
    </location>
</feature>
<feature type="transmembrane region" description="Helical" evidence="1">
    <location>
        <begin position="273"/>
        <end position="292"/>
    </location>
</feature>
<gene>
    <name evidence="3" type="primary">wbbL_2</name>
    <name evidence="3" type="ORF">MBFIL_15060</name>
</gene>
<dbReference type="EC" id="2.4.1.289" evidence="3"/>
<evidence type="ECO:0000256" key="1">
    <source>
        <dbReference type="SAM" id="Phobius"/>
    </source>
</evidence>
<dbReference type="RefSeq" id="WP_066973258.1">
    <property type="nucleotide sequence ID" value="NZ_LWMT01000253.1"/>
</dbReference>
<dbReference type="EMBL" id="LWMT01000253">
    <property type="protein sequence ID" value="KZX11178.1"/>
    <property type="molecule type" value="Genomic_DNA"/>
</dbReference>
<evidence type="ECO:0000313" key="3">
    <source>
        <dbReference type="EMBL" id="KZX11178.1"/>
    </source>
</evidence>
<dbReference type="CDD" id="cd04186">
    <property type="entry name" value="GT_2_like_c"/>
    <property type="match status" value="1"/>
</dbReference>
<dbReference type="GO" id="GO:0102096">
    <property type="term" value="F:decaprenyl-N-acetyl-alpha-D-glucosaminyl-pyrophosphate:dTDP-alpha-L-rhamnose rhamnosyltransferase activity"/>
    <property type="evidence" value="ECO:0007669"/>
    <property type="project" value="UniProtKB-EC"/>
</dbReference>
<dbReference type="Proteomes" id="UP000077066">
    <property type="component" value="Unassembled WGS sequence"/>
</dbReference>
<dbReference type="Gene3D" id="3.90.550.10">
    <property type="entry name" value="Spore Coat Polysaccharide Biosynthesis Protein SpsA, Chain A"/>
    <property type="match status" value="1"/>
</dbReference>
<keyword evidence="1" id="KW-0472">Membrane</keyword>
<comment type="caution">
    <text evidence="3">The sequence shown here is derived from an EMBL/GenBank/DDBJ whole genome shotgun (WGS) entry which is preliminary data.</text>
</comment>
<dbReference type="SUPFAM" id="SSF53448">
    <property type="entry name" value="Nucleotide-diphospho-sugar transferases"/>
    <property type="match status" value="1"/>
</dbReference>
<reference evidence="3 4" key="1">
    <citation type="submission" date="2016-04" db="EMBL/GenBank/DDBJ databases">
        <title>Genome sequence of Methanobrevibacter filiformis DSM 11501.</title>
        <authorList>
            <person name="Poehlein A."/>
            <person name="Seedorf H."/>
            <person name="Daniel R."/>
        </authorList>
    </citation>
    <scope>NUCLEOTIDE SEQUENCE [LARGE SCALE GENOMIC DNA]</scope>
    <source>
        <strain evidence="3 4">DSM 11501</strain>
    </source>
</reference>
<dbReference type="PATRIC" id="fig|55758.3.peg.1699"/>
<evidence type="ECO:0000313" key="4">
    <source>
        <dbReference type="Proteomes" id="UP000077066"/>
    </source>
</evidence>
<dbReference type="InterPro" id="IPR029044">
    <property type="entry name" value="Nucleotide-diphossugar_trans"/>
</dbReference>
<dbReference type="Pfam" id="PF00535">
    <property type="entry name" value="Glycos_transf_2"/>
    <property type="match status" value="1"/>
</dbReference>
<proteinExistence type="predicted"/>
<sequence>MDLSIIIVNYGTFDLTKNTIISVLNQNLPIDFEIFLVDNNSPDDSYFKLNEFFLEEIEKGLIKPIVSDFNKGFAYANNIAIKKSHGNYILLLNSDTIVKKDTLINCYSYMVRSQDKNIGALGCKVVLEDGSLDKASKRSFPDPLNSFYRLFGFAKLFPNNEKFSEYNLSNLDDNGIYEVDSLTGAFMLVKHETISDVGLLDETFFMYGEDIDWCYRIKEEGWKIVYYGKSEIIHYKGSSSKKKRSKLIHEFYRAMYIFYNKHYKDKYSTIVRLVVYFGISILFLLKLFLNLFKKNN</sequence>
<dbReference type="PANTHER" id="PTHR43179:SF7">
    <property type="entry name" value="RHAMNOSYLTRANSFERASE WBBL"/>
    <property type="match status" value="1"/>
</dbReference>
<keyword evidence="1" id="KW-1133">Transmembrane helix</keyword>
<dbReference type="PANTHER" id="PTHR43179">
    <property type="entry name" value="RHAMNOSYLTRANSFERASE WBBL"/>
    <property type="match status" value="1"/>
</dbReference>
<dbReference type="STRING" id="55758.MBFIL_15060"/>
<keyword evidence="3" id="KW-0328">Glycosyltransferase</keyword>
<keyword evidence="4" id="KW-1185">Reference proteome</keyword>
<protein>
    <submittedName>
        <fullName evidence="3">N-acetylglucosaminyl-diphospho-decaprenol L-rhamnosyltransferase</fullName>
        <ecNumber evidence="3">2.4.1.289</ecNumber>
    </submittedName>
</protein>
<dbReference type="AlphaFoldDB" id="A0A165ZUG1"/>